<sequence>MAITSSKVLIASIFVSLLVLQGVQAIIQPNHVTSSVVVSEPSDSSKIDCKGACAERCKLSGRPNLCKRACGTCCAKCNCVPPGTYGNYEACPCYASLTTRNNKPKCP</sequence>
<proteinExistence type="inferred from homology"/>
<dbReference type="Pfam" id="PF02704">
    <property type="entry name" value="GASA"/>
    <property type="match status" value="1"/>
</dbReference>
<evidence type="ECO:0000256" key="1">
    <source>
        <dbReference type="ARBA" id="ARBA00010582"/>
    </source>
</evidence>
<evidence type="ECO:0000313" key="4">
    <source>
        <dbReference type="Proteomes" id="UP000030748"/>
    </source>
</evidence>
<feature type="signal peptide" evidence="2">
    <location>
        <begin position="1"/>
        <end position="25"/>
    </location>
</feature>
<dbReference type="InterPro" id="IPR003854">
    <property type="entry name" value="GASA"/>
</dbReference>
<gene>
    <name evidence="3" type="ORF">MIMGU_mgv1a016790mg</name>
</gene>
<comment type="similarity">
    <text evidence="1">Belongs to the GASA family.</text>
</comment>
<dbReference type="STRING" id="4155.A0A022RCU8"/>
<dbReference type="AlphaFoldDB" id="A0A022RCU8"/>
<name>A0A022RCU8_ERYGU</name>
<dbReference type="eggNOG" id="ENOG502S3Z7">
    <property type="taxonomic scope" value="Eukaryota"/>
</dbReference>
<dbReference type="Proteomes" id="UP000030748">
    <property type="component" value="Unassembled WGS sequence"/>
</dbReference>
<keyword evidence="2" id="KW-0732">Signal</keyword>
<keyword evidence="4" id="KW-1185">Reference proteome</keyword>
<organism evidence="3 4">
    <name type="scientific">Erythranthe guttata</name>
    <name type="common">Yellow monkey flower</name>
    <name type="synonym">Mimulus guttatus</name>
    <dbReference type="NCBI Taxonomy" id="4155"/>
    <lineage>
        <taxon>Eukaryota</taxon>
        <taxon>Viridiplantae</taxon>
        <taxon>Streptophyta</taxon>
        <taxon>Embryophyta</taxon>
        <taxon>Tracheophyta</taxon>
        <taxon>Spermatophyta</taxon>
        <taxon>Magnoliopsida</taxon>
        <taxon>eudicotyledons</taxon>
        <taxon>Gunneridae</taxon>
        <taxon>Pentapetalae</taxon>
        <taxon>asterids</taxon>
        <taxon>lamiids</taxon>
        <taxon>Lamiales</taxon>
        <taxon>Phrymaceae</taxon>
        <taxon>Erythranthe</taxon>
    </lineage>
</organism>
<dbReference type="PANTHER" id="PTHR23201:SF45">
    <property type="entry name" value="SNAKIN-2-LIKE"/>
    <property type="match status" value="1"/>
</dbReference>
<evidence type="ECO:0000256" key="2">
    <source>
        <dbReference type="SAM" id="SignalP"/>
    </source>
</evidence>
<protein>
    <recommendedName>
        <fullName evidence="5">Gibberellin regulated protein</fullName>
    </recommendedName>
</protein>
<dbReference type="PANTHER" id="PTHR23201">
    <property type="entry name" value="EXTENSIN, PROLINE-RICH PROTEIN"/>
    <property type="match status" value="1"/>
</dbReference>
<reference evidence="3 4" key="1">
    <citation type="journal article" date="2013" name="Proc. Natl. Acad. Sci. U.S.A.">
        <title>Fine-scale variation in meiotic recombination in Mimulus inferred from population shotgun sequencing.</title>
        <authorList>
            <person name="Hellsten U."/>
            <person name="Wright K.M."/>
            <person name="Jenkins J."/>
            <person name="Shu S."/>
            <person name="Yuan Y."/>
            <person name="Wessler S.R."/>
            <person name="Schmutz J."/>
            <person name="Willis J.H."/>
            <person name="Rokhsar D.S."/>
        </authorList>
    </citation>
    <scope>NUCLEOTIDE SEQUENCE [LARGE SCALE GENOMIC DNA]</scope>
    <source>
        <strain evidence="4">cv. DUN x IM62</strain>
    </source>
</reference>
<dbReference type="PhylomeDB" id="A0A022RCU8"/>
<accession>A0A022RCU8</accession>
<feature type="chain" id="PRO_5001505035" description="Gibberellin regulated protein" evidence="2">
    <location>
        <begin position="26"/>
        <end position="107"/>
    </location>
</feature>
<dbReference type="EMBL" id="KI630513">
    <property type="protein sequence ID" value="EYU37879.1"/>
    <property type="molecule type" value="Genomic_DNA"/>
</dbReference>
<evidence type="ECO:0000313" key="3">
    <source>
        <dbReference type="EMBL" id="EYU37879.1"/>
    </source>
</evidence>
<evidence type="ECO:0008006" key="5">
    <source>
        <dbReference type="Google" id="ProtNLM"/>
    </source>
</evidence>